<gene>
    <name evidence="2" type="ORF">NCTC11343_00172</name>
</gene>
<keyword evidence="1" id="KW-0812">Transmembrane</keyword>
<evidence type="ECO:0000256" key="1">
    <source>
        <dbReference type="SAM" id="Phobius"/>
    </source>
</evidence>
<keyword evidence="1" id="KW-1133">Transmembrane helix</keyword>
<feature type="transmembrane region" description="Helical" evidence="1">
    <location>
        <begin position="31"/>
        <end position="53"/>
    </location>
</feature>
<accession>A0A2X2IWG9</accession>
<dbReference type="Proteomes" id="UP000251241">
    <property type="component" value="Unassembled WGS sequence"/>
</dbReference>
<dbReference type="AlphaFoldDB" id="A0A2X2IWG9"/>
<organism evidence="2 3">
    <name type="scientific">Sphingobacterium multivorum</name>
    <dbReference type="NCBI Taxonomy" id="28454"/>
    <lineage>
        <taxon>Bacteria</taxon>
        <taxon>Pseudomonadati</taxon>
        <taxon>Bacteroidota</taxon>
        <taxon>Sphingobacteriia</taxon>
        <taxon>Sphingobacteriales</taxon>
        <taxon>Sphingobacteriaceae</taxon>
        <taxon>Sphingobacterium</taxon>
    </lineage>
</organism>
<evidence type="ECO:0000313" key="3">
    <source>
        <dbReference type="Proteomes" id="UP000251241"/>
    </source>
</evidence>
<reference evidence="2 3" key="1">
    <citation type="submission" date="2018-06" db="EMBL/GenBank/DDBJ databases">
        <authorList>
            <consortium name="Pathogen Informatics"/>
            <person name="Doyle S."/>
        </authorList>
    </citation>
    <scope>NUCLEOTIDE SEQUENCE [LARGE SCALE GENOMIC DNA]</scope>
    <source>
        <strain evidence="2 3">NCTC11343</strain>
    </source>
</reference>
<proteinExistence type="predicted"/>
<feature type="transmembrane region" description="Helical" evidence="1">
    <location>
        <begin position="7"/>
        <end position="25"/>
    </location>
</feature>
<protein>
    <submittedName>
        <fullName evidence="2">Uncharacterized protein</fullName>
    </submittedName>
</protein>
<dbReference type="EMBL" id="UAUU01000002">
    <property type="protein sequence ID" value="SPZ83653.1"/>
    <property type="molecule type" value="Genomic_DNA"/>
</dbReference>
<keyword evidence="1" id="KW-0472">Membrane</keyword>
<sequence>MKFLIRVILLTIIDFVIIWIWVRQVNPDPSISIGILILIPLVVILNLIIALILYFTKKEFVALFIVNSIISGILMSYLFGKGIDRYQNNRLESWTFKLKNETYTITHWKLENTFSISESSRPGSSSEFLSGKFIKKGDKYYLSTDTTEFIIKKGYLYKFRDDSDSIKLTKIER</sequence>
<feature type="transmembrane region" description="Helical" evidence="1">
    <location>
        <begin position="60"/>
        <end position="80"/>
    </location>
</feature>
<name>A0A2X2IWG9_SPHMU</name>
<evidence type="ECO:0000313" key="2">
    <source>
        <dbReference type="EMBL" id="SPZ83653.1"/>
    </source>
</evidence>